<proteinExistence type="predicted"/>
<sequence length="83" mass="9527">NIGYYERITGHQMLVEDISKNASDLYSNDMIPAFVILNITLNDTLFLNNSFLSYIGIYFEQVVSKSEKQLFNTSVSSRLNFYG</sequence>
<evidence type="ECO:0000313" key="1">
    <source>
        <dbReference type="EMBL" id="CAG8825793.1"/>
    </source>
</evidence>
<protein>
    <submittedName>
        <fullName evidence="1">31918_t:CDS:1</fullName>
    </submittedName>
</protein>
<feature type="non-terminal residue" evidence="1">
    <location>
        <position position="1"/>
    </location>
</feature>
<evidence type="ECO:0000313" key="2">
    <source>
        <dbReference type="Proteomes" id="UP000789920"/>
    </source>
</evidence>
<accession>A0ACA9S4U9</accession>
<dbReference type="Proteomes" id="UP000789920">
    <property type="component" value="Unassembled WGS sequence"/>
</dbReference>
<reference evidence="1" key="1">
    <citation type="submission" date="2021-06" db="EMBL/GenBank/DDBJ databases">
        <authorList>
            <person name="Kallberg Y."/>
            <person name="Tangrot J."/>
            <person name="Rosling A."/>
        </authorList>
    </citation>
    <scope>NUCLEOTIDE SEQUENCE</scope>
    <source>
        <strain evidence="1">MA461A</strain>
    </source>
</reference>
<keyword evidence="2" id="KW-1185">Reference proteome</keyword>
<comment type="caution">
    <text evidence="1">The sequence shown here is derived from an EMBL/GenBank/DDBJ whole genome shotgun (WGS) entry which is preliminary data.</text>
</comment>
<organism evidence="1 2">
    <name type="scientific">Racocetra persica</name>
    <dbReference type="NCBI Taxonomy" id="160502"/>
    <lineage>
        <taxon>Eukaryota</taxon>
        <taxon>Fungi</taxon>
        <taxon>Fungi incertae sedis</taxon>
        <taxon>Mucoromycota</taxon>
        <taxon>Glomeromycotina</taxon>
        <taxon>Glomeromycetes</taxon>
        <taxon>Diversisporales</taxon>
        <taxon>Gigasporaceae</taxon>
        <taxon>Racocetra</taxon>
    </lineage>
</organism>
<dbReference type="EMBL" id="CAJVQC010091100">
    <property type="protein sequence ID" value="CAG8825793.1"/>
    <property type="molecule type" value="Genomic_DNA"/>
</dbReference>
<name>A0ACA9S4U9_9GLOM</name>
<gene>
    <name evidence="1" type="ORF">RPERSI_LOCUS26574</name>
</gene>